<accession>A0ABN5NBC5</accession>
<name>A0ABN5NBC5_9PROT</name>
<dbReference type="EMBL" id="CP031555">
    <property type="protein sequence ID" value="AXO13757.1"/>
    <property type="molecule type" value="Genomic_DNA"/>
</dbReference>
<reference evidence="1 2" key="1">
    <citation type="submission" date="2018-08" db="EMBL/GenBank/DDBJ databases">
        <title>Complete genome sequence of type strain Thalassospira indica MCCC 1A01103T, isolated from isolated from deep seawater of the Indian Ocean.</title>
        <authorList>
            <person name="Liu Y."/>
        </authorList>
    </citation>
    <scope>NUCLEOTIDE SEQUENCE [LARGE SCALE GENOMIC DNA]</scope>
    <source>
        <strain evidence="1 2">PB8BT</strain>
    </source>
</reference>
<organism evidence="1 2">
    <name type="scientific">Thalassospira indica</name>
    <dbReference type="NCBI Taxonomy" id="1891279"/>
    <lineage>
        <taxon>Bacteria</taxon>
        <taxon>Pseudomonadati</taxon>
        <taxon>Pseudomonadota</taxon>
        <taxon>Alphaproteobacteria</taxon>
        <taxon>Rhodospirillales</taxon>
        <taxon>Thalassospiraceae</taxon>
        <taxon>Thalassospira</taxon>
    </lineage>
</organism>
<evidence type="ECO:0000313" key="1">
    <source>
        <dbReference type="EMBL" id="AXO13757.1"/>
    </source>
</evidence>
<gene>
    <name evidence="1" type="ORF">DY252_05625</name>
</gene>
<proteinExistence type="predicted"/>
<keyword evidence="2" id="KW-1185">Reference proteome</keyword>
<evidence type="ECO:0000313" key="2">
    <source>
        <dbReference type="Proteomes" id="UP000256971"/>
    </source>
</evidence>
<sequence length="171" mass="19008">MSIDQNIGQENFKETHGAILRKHVGDARRNDNGLRISITELAEQTPFISRTVKSWRNAATCPNLADWIILARLLGPHYVNDCLRHAGFGNAEPLQFSASVQITGNHAQYELAQRMASLSEAMLDNHIDRIERNQLIPEFQQLVSLLNLFIWGLQQSGNPAPGGAPATIVKD</sequence>
<evidence type="ECO:0008006" key="3">
    <source>
        <dbReference type="Google" id="ProtNLM"/>
    </source>
</evidence>
<dbReference type="Proteomes" id="UP000256971">
    <property type="component" value="Chromosome"/>
</dbReference>
<protein>
    <recommendedName>
        <fullName evidence="3">Transcriptional regulator</fullName>
    </recommendedName>
</protein>
<dbReference type="RefSeq" id="WP_064787326.1">
    <property type="nucleotide sequence ID" value="NZ_CP031555.1"/>
</dbReference>